<feature type="non-terminal residue" evidence="2">
    <location>
        <position position="196"/>
    </location>
</feature>
<feature type="region of interest" description="Disordered" evidence="1">
    <location>
        <begin position="137"/>
        <end position="159"/>
    </location>
</feature>
<proteinExistence type="predicted"/>
<reference evidence="2" key="1">
    <citation type="submission" date="2022-03" db="EMBL/GenBank/DDBJ databases">
        <authorList>
            <person name="Martin H S."/>
        </authorList>
    </citation>
    <scope>NUCLEOTIDE SEQUENCE</scope>
</reference>
<evidence type="ECO:0000313" key="2">
    <source>
        <dbReference type="EMBL" id="CAH2063738.1"/>
    </source>
</evidence>
<gene>
    <name evidence="2" type="ORF">IPOD504_LOCUS12652</name>
</gene>
<accession>A0ABN8IUK1</accession>
<name>A0ABN8IUK1_9NEOP</name>
<keyword evidence="3" id="KW-1185">Reference proteome</keyword>
<feature type="compositionally biased region" description="Basic and acidic residues" evidence="1">
    <location>
        <begin position="145"/>
        <end position="159"/>
    </location>
</feature>
<dbReference type="EMBL" id="OW152815">
    <property type="protein sequence ID" value="CAH2063738.1"/>
    <property type="molecule type" value="Genomic_DNA"/>
</dbReference>
<evidence type="ECO:0000313" key="3">
    <source>
        <dbReference type="Proteomes" id="UP000837857"/>
    </source>
</evidence>
<organism evidence="2 3">
    <name type="scientific">Iphiclides podalirius</name>
    <name type="common">scarce swallowtail</name>
    <dbReference type="NCBI Taxonomy" id="110791"/>
    <lineage>
        <taxon>Eukaryota</taxon>
        <taxon>Metazoa</taxon>
        <taxon>Ecdysozoa</taxon>
        <taxon>Arthropoda</taxon>
        <taxon>Hexapoda</taxon>
        <taxon>Insecta</taxon>
        <taxon>Pterygota</taxon>
        <taxon>Neoptera</taxon>
        <taxon>Endopterygota</taxon>
        <taxon>Lepidoptera</taxon>
        <taxon>Glossata</taxon>
        <taxon>Ditrysia</taxon>
        <taxon>Papilionoidea</taxon>
        <taxon>Papilionidae</taxon>
        <taxon>Papilioninae</taxon>
        <taxon>Iphiclides</taxon>
    </lineage>
</organism>
<protein>
    <submittedName>
        <fullName evidence="2">Uncharacterized protein</fullName>
    </submittedName>
</protein>
<dbReference type="Proteomes" id="UP000837857">
    <property type="component" value="Chromosome 3"/>
</dbReference>
<evidence type="ECO:0000256" key="1">
    <source>
        <dbReference type="SAM" id="MobiDB-lite"/>
    </source>
</evidence>
<sequence>MGLSPSEILTRWWPRAPFLARHFQSPTLRSFDQSIGHVTSPLVNRISWSGGRAVRARRRDAPRSSSAQRDLRVREGRGGVTVKQELYLYANITSEPTPVCVFSAFDAFALWRLCLRFRRERTRGSAVKSRAAVEGEGRSSLISGPDREASHGGGLKLERDGDPLKLAPTRVFLHFAGIFMCKGTLARLESHLHNID</sequence>